<reference evidence="2 3" key="1">
    <citation type="submission" date="2016-02" db="EMBL/GenBank/DDBJ databases">
        <title>Genome analysis of coral dinoflagellate symbionts highlights evolutionary adaptations to a symbiotic lifestyle.</title>
        <authorList>
            <person name="Aranda M."/>
            <person name="Li Y."/>
            <person name="Liew Y.J."/>
            <person name="Baumgarten S."/>
            <person name="Simakov O."/>
            <person name="Wilson M."/>
            <person name="Piel J."/>
            <person name="Ashoor H."/>
            <person name="Bougouffa S."/>
            <person name="Bajic V.B."/>
            <person name="Ryu T."/>
            <person name="Ravasi T."/>
            <person name="Bayer T."/>
            <person name="Micklem G."/>
            <person name="Kim H."/>
            <person name="Bhak J."/>
            <person name="Lajeunesse T.C."/>
            <person name="Voolstra C.R."/>
        </authorList>
    </citation>
    <scope>NUCLEOTIDE SEQUENCE [LARGE SCALE GENOMIC DNA]</scope>
    <source>
        <strain evidence="2 3">CCMP2467</strain>
    </source>
</reference>
<evidence type="ECO:0000313" key="3">
    <source>
        <dbReference type="Proteomes" id="UP000186817"/>
    </source>
</evidence>
<dbReference type="InterPro" id="IPR029063">
    <property type="entry name" value="SAM-dependent_MTases_sf"/>
</dbReference>
<dbReference type="EMBL" id="LSRX01000037">
    <property type="protein sequence ID" value="OLQ12855.1"/>
    <property type="molecule type" value="Genomic_DNA"/>
</dbReference>
<accession>A0A1Q9EZL5</accession>
<evidence type="ECO:0008006" key="4">
    <source>
        <dbReference type="Google" id="ProtNLM"/>
    </source>
</evidence>
<sequence>MNLRRPYTAPPFLFAAVYIVAQVRPGFLGPRSPIFRRSLRRASSSSGLPENVVDVAPIFHRIAASWPEGTLVQVGACDGDFGEEASSNDPVQRLLLQEPSMRALLVEANPAVFDTLRGKVEKCFAGGRVATANVAVISGTCTAASFFVVSPKFAEDYPRKAFHWACFQLGSMDRQHVAKHHVHVGLSQEEFANYIEEISVPSRTPGALLSEVPIRPEDVSILAVDAEGFDDAIVRAFLELPGFQPRLITFEVAHMDAAGKEQMCLLLAARGYTTAWASTDMSMELESQVADRMHKALDAMPRKEEYTLRKTQELRACSKKSEEAVERLQRQREALLDLTWESASGRMNQQEYNSRCREVEHCRMGESHAGTTLEEVMNLAAENRELMRRMTKLGNETAPLRADLASQRSALSPRRRMSAARSMQVQEKWRNRRLRQQCRELNLLREQVRMYKEDCAEQLEPSGADGEALAGEEPTEISEHIVVGA</sequence>
<name>A0A1Q9EZL5_SYMMI</name>
<dbReference type="OrthoDB" id="10267992at2759"/>
<feature type="region of interest" description="Disordered" evidence="1">
    <location>
        <begin position="460"/>
        <end position="485"/>
    </location>
</feature>
<dbReference type="Proteomes" id="UP000186817">
    <property type="component" value="Unassembled WGS sequence"/>
</dbReference>
<organism evidence="2 3">
    <name type="scientific">Symbiodinium microadriaticum</name>
    <name type="common">Dinoflagellate</name>
    <name type="synonym">Zooxanthella microadriatica</name>
    <dbReference type="NCBI Taxonomy" id="2951"/>
    <lineage>
        <taxon>Eukaryota</taxon>
        <taxon>Sar</taxon>
        <taxon>Alveolata</taxon>
        <taxon>Dinophyceae</taxon>
        <taxon>Suessiales</taxon>
        <taxon>Symbiodiniaceae</taxon>
        <taxon>Symbiodinium</taxon>
    </lineage>
</organism>
<evidence type="ECO:0000256" key="1">
    <source>
        <dbReference type="SAM" id="MobiDB-lite"/>
    </source>
</evidence>
<gene>
    <name evidence="2" type="ORF">AK812_SmicGene3205</name>
</gene>
<evidence type="ECO:0000313" key="2">
    <source>
        <dbReference type="EMBL" id="OLQ12855.1"/>
    </source>
</evidence>
<protein>
    <recommendedName>
        <fullName evidence="4">Methyltransferase FkbM domain-containing protein</fullName>
    </recommendedName>
</protein>
<comment type="caution">
    <text evidence="2">The sequence shown here is derived from an EMBL/GenBank/DDBJ whole genome shotgun (WGS) entry which is preliminary data.</text>
</comment>
<keyword evidence="3" id="KW-1185">Reference proteome</keyword>
<proteinExistence type="predicted"/>
<dbReference type="AlphaFoldDB" id="A0A1Q9EZL5"/>
<dbReference type="Gene3D" id="3.40.50.150">
    <property type="entry name" value="Vaccinia Virus protein VP39"/>
    <property type="match status" value="1"/>
</dbReference>